<accession>A0A383A3U9</accession>
<sequence length="198" mass="21975">MPEIIDIKARSVLDEMKQSLGSIEEDTAKIKSFFEGDIEDRMEGKRADKLKAKEEKEQTKTLKDIAKNVKGKKEKDSGMGWKKLLGLLGAWGAMKMPLTLGHAAESMADEFIKDPKKAAKYAALGGGAGAAGELARRKFFEMKRAKAAKEFRTAQLRNQGMPDAEIKKQLVVDKAETNAHKENAKVNKKRLDNLNKAK</sequence>
<gene>
    <name evidence="2" type="ORF">METZ01_LOCUS455147</name>
</gene>
<evidence type="ECO:0000256" key="1">
    <source>
        <dbReference type="SAM" id="MobiDB-lite"/>
    </source>
</evidence>
<feature type="region of interest" description="Disordered" evidence="1">
    <location>
        <begin position="175"/>
        <end position="198"/>
    </location>
</feature>
<feature type="non-terminal residue" evidence="2">
    <location>
        <position position="198"/>
    </location>
</feature>
<dbReference type="EMBL" id="UINC01188871">
    <property type="protein sequence ID" value="SVE02293.1"/>
    <property type="molecule type" value="Genomic_DNA"/>
</dbReference>
<dbReference type="AlphaFoldDB" id="A0A383A3U9"/>
<evidence type="ECO:0000313" key="2">
    <source>
        <dbReference type="EMBL" id="SVE02293.1"/>
    </source>
</evidence>
<protein>
    <submittedName>
        <fullName evidence="2">Uncharacterized protein</fullName>
    </submittedName>
</protein>
<name>A0A383A3U9_9ZZZZ</name>
<proteinExistence type="predicted"/>
<reference evidence="2" key="1">
    <citation type="submission" date="2018-05" db="EMBL/GenBank/DDBJ databases">
        <authorList>
            <person name="Lanie J.A."/>
            <person name="Ng W.-L."/>
            <person name="Kazmierczak K.M."/>
            <person name="Andrzejewski T.M."/>
            <person name="Davidsen T.M."/>
            <person name="Wayne K.J."/>
            <person name="Tettelin H."/>
            <person name="Glass J.I."/>
            <person name="Rusch D."/>
            <person name="Podicherti R."/>
            <person name="Tsui H.-C.T."/>
            <person name="Winkler M.E."/>
        </authorList>
    </citation>
    <scope>NUCLEOTIDE SEQUENCE</scope>
</reference>
<organism evidence="2">
    <name type="scientific">marine metagenome</name>
    <dbReference type="NCBI Taxonomy" id="408172"/>
    <lineage>
        <taxon>unclassified sequences</taxon>
        <taxon>metagenomes</taxon>
        <taxon>ecological metagenomes</taxon>
    </lineage>
</organism>